<sequence>MPRWVQFKCVALSSGTKSTKGAVVENSSGKPPTCRLKNLANKLYFIMARTGTSANKNLSTLVTTPYYRASIRPMSLGKGLC</sequence>
<dbReference type="Proteomes" id="UP000824120">
    <property type="component" value="Chromosome 4"/>
</dbReference>
<organism evidence="1 2">
    <name type="scientific">Solanum commersonii</name>
    <name type="common">Commerson's wild potato</name>
    <name type="synonym">Commerson's nightshade</name>
    <dbReference type="NCBI Taxonomy" id="4109"/>
    <lineage>
        <taxon>Eukaryota</taxon>
        <taxon>Viridiplantae</taxon>
        <taxon>Streptophyta</taxon>
        <taxon>Embryophyta</taxon>
        <taxon>Tracheophyta</taxon>
        <taxon>Spermatophyta</taxon>
        <taxon>Magnoliopsida</taxon>
        <taxon>eudicotyledons</taxon>
        <taxon>Gunneridae</taxon>
        <taxon>Pentapetalae</taxon>
        <taxon>asterids</taxon>
        <taxon>lamiids</taxon>
        <taxon>Solanales</taxon>
        <taxon>Solanaceae</taxon>
        <taxon>Solanoideae</taxon>
        <taxon>Solaneae</taxon>
        <taxon>Solanum</taxon>
    </lineage>
</organism>
<name>A0A9J5ZIK6_SOLCO</name>
<protein>
    <submittedName>
        <fullName evidence="1">Uncharacterized protein</fullName>
    </submittedName>
</protein>
<evidence type="ECO:0000313" key="2">
    <source>
        <dbReference type="Proteomes" id="UP000824120"/>
    </source>
</evidence>
<gene>
    <name evidence="1" type="ORF">H5410_021999</name>
</gene>
<reference evidence="1 2" key="1">
    <citation type="submission" date="2020-09" db="EMBL/GenBank/DDBJ databases">
        <title>De no assembly of potato wild relative species, Solanum commersonii.</title>
        <authorList>
            <person name="Cho K."/>
        </authorList>
    </citation>
    <scope>NUCLEOTIDE SEQUENCE [LARGE SCALE GENOMIC DNA]</scope>
    <source>
        <strain evidence="1">LZ3.2</strain>
        <tissue evidence="1">Leaf</tissue>
    </source>
</reference>
<proteinExistence type="predicted"/>
<evidence type="ECO:0000313" key="1">
    <source>
        <dbReference type="EMBL" id="KAG5610718.1"/>
    </source>
</evidence>
<keyword evidence="2" id="KW-1185">Reference proteome</keyword>
<accession>A0A9J5ZIK6</accession>
<dbReference type="AlphaFoldDB" id="A0A9J5ZIK6"/>
<comment type="caution">
    <text evidence="1">The sequence shown here is derived from an EMBL/GenBank/DDBJ whole genome shotgun (WGS) entry which is preliminary data.</text>
</comment>
<dbReference type="EMBL" id="JACXVP010000004">
    <property type="protein sequence ID" value="KAG5610718.1"/>
    <property type="molecule type" value="Genomic_DNA"/>
</dbReference>